<dbReference type="EMBL" id="NPIB01000020">
    <property type="protein sequence ID" value="PLC57071.1"/>
    <property type="molecule type" value="Genomic_DNA"/>
</dbReference>
<dbReference type="RefSeq" id="WP_065208243.1">
    <property type="nucleotide sequence ID" value="NZ_JABJXE010000015.1"/>
</dbReference>
<name>A0A2N4UPY1_9GAMM</name>
<proteinExistence type="predicted"/>
<dbReference type="Proteomes" id="UP000234420">
    <property type="component" value="Unassembled WGS sequence"/>
</dbReference>
<organism evidence="1 2">
    <name type="scientific">Photobacterium carnosum</name>
    <dbReference type="NCBI Taxonomy" id="2023717"/>
    <lineage>
        <taxon>Bacteria</taxon>
        <taxon>Pseudomonadati</taxon>
        <taxon>Pseudomonadota</taxon>
        <taxon>Gammaproteobacteria</taxon>
        <taxon>Vibrionales</taxon>
        <taxon>Vibrionaceae</taxon>
        <taxon>Photobacterium</taxon>
    </lineage>
</organism>
<reference evidence="1 2" key="1">
    <citation type="journal article" date="2018" name="Syst. Appl. Microbiol.">
        <title>Photobacterium carnosum sp. nov., isolated from spoiled modified atmosphere packaged poultry meat.</title>
        <authorList>
            <person name="Hilgarth M."/>
            <person name="Fuertes S."/>
            <person name="Ehrmann M."/>
            <person name="Vogel R.F."/>
        </authorList>
    </citation>
    <scope>NUCLEOTIDE SEQUENCE [LARGE SCALE GENOMIC DNA]</scope>
    <source>
        <strain evidence="1 2">TMW 2.2021</strain>
    </source>
</reference>
<gene>
    <name evidence="1" type="ORF">CIK00_14910</name>
</gene>
<evidence type="ECO:0000313" key="1">
    <source>
        <dbReference type="EMBL" id="PLC57071.1"/>
    </source>
</evidence>
<accession>A0A2N4UPY1</accession>
<sequence length="131" mass="15138">MLNNYLNPNAYFHKEINTANSLAQQKGIDVDSFTEHQQLAALFAFNWQSDLNDYERTEFLNSCPFTNRDSYEYRVYSTVCTSRTGVTFTDHSVSVLINNSHDNQATQDLTIHVYKVLCELSYNELQALFFG</sequence>
<comment type="caution">
    <text evidence="1">The sequence shown here is derived from an EMBL/GenBank/DDBJ whole genome shotgun (WGS) entry which is preliminary data.</text>
</comment>
<keyword evidence="2" id="KW-1185">Reference proteome</keyword>
<protein>
    <submittedName>
        <fullName evidence="1">Uncharacterized protein</fullName>
    </submittedName>
</protein>
<evidence type="ECO:0000313" key="2">
    <source>
        <dbReference type="Proteomes" id="UP000234420"/>
    </source>
</evidence>
<dbReference type="AlphaFoldDB" id="A0A2N4UPY1"/>